<dbReference type="EMBL" id="CP016808">
    <property type="protein sequence ID" value="ANY68836.1"/>
    <property type="molecule type" value="Genomic_DNA"/>
</dbReference>
<organism evidence="4">
    <name type="scientific">Paenibacillus sp. BIHB 4019</name>
    <dbReference type="NCBI Taxonomy" id="1870819"/>
    <lineage>
        <taxon>Bacteria</taxon>
        <taxon>Bacillati</taxon>
        <taxon>Bacillota</taxon>
        <taxon>Bacilli</taxon>
        <taxon>Bacillales</taxon>
        <taxon>Paenibacillaceae</taxon>
        <taxon>Paenibacillus</taxon>
    </lineage>
</organism>
<evidence type="ECO:0000259" key="3">
    <source>
        <dbReference type="Pfam" id="PF20769"/>
    </source>
</evidence>
<dbReference type="AlphaFoldDB" id="A0A1B2DMA6"/>
<sequence>MVYKRISAVLFPIAAILLVGSLYWGYQEHQEKNAVLMKAENQYQRAFHNLTYHVDKLHQQLGNTLAVNSTSQAYHRKGLVNVWRLTSEAQNEISQLPLSMLPFDKAEEFLSRISNFAYKTSVRDLTKQPLSEDEFKTLKTLYANSKDISKDLQGMQEKVLSNHLRWMDVELSLAAKEAKGDQTIVDGFKGVDKKVSSYPEINWGPSVSSMYEKRPISMLSGKAVTPEEIKQRAAKFAGKKGDGKEIRVAENGKGTEYASYSAVLSEHKSGSTIHMDFSQKGGQLIAYMDPREIGEKQLDIEQARSAAEKFLNEHGFDGMKAVSYDAYDNAGTFGFVGNQDDVLIYPDKLTVKVALDNGDIAALQANEYVFEHHKRTLPKAGISKADARKALNPDMKVSKEQMALIKNDDGNEVLCYEYTGRINDSDYRIYINADSGMEESIEVLSSLDKVASSGK</sequence>
<gene>
    <name evidence="4" type="ORF">BBD42_21935</name>
</gene>
<keyword evidence="1" id="KW-1133">Transmembrane helix</keyword>
<name>A0A1B2DMA6_9BACL</name>
<feature type="transmembrane region" description="Helical" evidence="1">
    <location>
        <begin position="7"/>
        <end position="26"/>
    </location>
</feature>
<accession>A0A1B2DMA6</accession>
<proteinExistence type="predicted"/>
<evidence type="ECO:0000256" key="1">
    <source>
        <dbReference type="SAM" id="Phobius"/>
    </source>
</evidence>
<reference evidence="4" key="1">
    <citation type="submission" date="2016-08" db="EMBL/GenBank/DDBJ databases">
        <title>Complete Genome Seqeunce of Paenibacillus sp. BIHB 4019 from tea rhizoplane.</title>
        <authorList>
            <person name="Thakur R."/>
            <person name="Swarnkar M.K."/>
            <person name="Gulati A."/>
        </authorList>
    </citation>
    <scope>NUCLEOTIDE SEQUENCE [LARGE SCALE GENOMIC DNA]</scope>
    <source>
        <strain evidence="4">BIHB4019</strain>
    </source>
</reference>
<evidence type="ECO:0000313" key="4">
    <source>
        <dbReference type="EMBL" id="ANY68836.1"/>
    </source>
</evidence>
<evidence type="ECO:0000259" key="2">
    <source>
        <dbReference type="Pfam" id="PF14620"/>
    </source>
</evidence>
<dbReference type="InterPro" id="IPR014239">
    <property type="entry name" value="YpeB_PepSY1-2"/>
</dbReference>
<protein>
    <submittedName>
        <fullName evidence="4">Germination protein YpeB</fullName>
    </submittedName>
</protein>
<keyword evidence="1" id="KW-0812">Transmembrane</keyword>
<dbReference type="Pfam" id="PF20769">
    <property type="entry name" value="YPEB_N"/>
    <property type="match status" value="1"/>
</dbReference>
<keyword evidence="1" id="KW-0472">Membrane</keyword>
<dbReference type="NCBIfam" id="TIGR02889">
    <property type="entry name" value="spore_YpeB"/>
    <property type="match status" value="1"/>
</dbReference>
<dbReference type="GO" id="GO:0009847">
    <property type="term" value="P:spore germination"/>
    <property type="evidence" value="ECO:0007669"/>
    <property type="project" value="InterPro"/>
</dbReference>
<feature type="domain" description="Sporulation protein YpeB PepSY1 and PepSY2" evidence="2">
    <location>
        <begin position="186"/>
        <end position="378"/>
    </location>
</feature>
<dbReference type="RefSeq" id="WP_099519915.1">
    <property type="nucleotide sequence ID" value="NZ_CP016808.1"/>
</dbReference>
<feature type="domain" description="Sporulation protein YpeB N-terminal" evidence="3">
    <location>
        <begin position="31"/>
        <end position="168"/>
    </location>
</feature>
<dbReference type="Pfam" id="PF14620">
    <property type="entry name" value="YPEB_PepSY1-2"/>
    <property type="match status" value="1"/>
</dbReference>
<dbReference type="InterPro" id="IPR048402">
    <property type="entry name" value="YpeB_N"/>
</dbReference>